<evidence type="ECO:0008006" key="4">
    <source>
        <dbReference type="Google" id="ProtNLM"/>
    </source>
</evidence>
<dbReference type="STRING" id="169760.PSTEL_14650"/>
<dbReference type="EMBL" id="CP009286">
    <property type="protein sequence ID" value="AIQ64135.1"/>
    <property type="molecule type" value="Genomic_DNA"/>
</dbReference>
<dbReference type="HOGENOM" id="CLU_1188402_0_0_9"/>
<name>A0A089LVH0_9BACL</name>
<dbReference type="Proteomes" id="UP000029507">
    <property type="component" value="Chromosome"/>
</dbReference>
<accession>A0A089LVH0</accession>
<keyword evidence="3" id="KW-1185">Reference proteome</keyword>
<feature type="transmembrane region" description="Helical" evidence="1">
    <location>
        <begin position="6"/>
        <end position="29"/>
    </location>
</feature>
<keyword evidence="1" id="KW-1133">Transmembrane helix</keyword>
<evidence type="ECO:0000256" key="1">
    <source>
        <dbReference type="SAM" id="Phobius"/>
    </source>
</evidence>
<feature type="transmembrane region" description="Helical" evidence="1">
    <location>
        <begin position="41"/>
        <end position="64"/>
    </location>
</feature>
<feature type="transmembrane region" description="Helical" evidence="1">
    <location>
        <begin position="114"/>
        <end position="133"/>
    </location>
</feature>
<dbReference type="OrthoDB" id="1796359at2"/>
<dbReference type="KEGG" id="pste:PSTEL_14650"/>
<gene>
    <name evidence="2" type="ORF">PSTEL_14650</name>
</gene>
<protein>
    <recommendedName>
        <fullName evidence="4">Prolipoprotein diacylglyceryl transferase</fullName>
    </recommendedName>
</protein>
<evidence type="ECO:0000313" key="2">
    <source>
        <dbReference type="EMBL" id="AIQ64135.1"/>
    </source>
</evidence>
<proteinExistence type="predicted"/>
<evidence type="ECO:0000313" key="3">
    <source>
        <dbReference type="Proteomes" id="UP000029507"/>
    </source>
</evidence>
<dbReference type="RefSeq" id="WP_038696181.1">
    <property type="nucleotide sequence ID" value="NZ_CP009286.1"/>
</dbReference>
<feature type="transmembrane region" description="Helical" evidence="1">
    <location>
        <begin position="84"/>
        <end position="102"/>
    </location>
</feature>
<keyword evidence="1" id="KW-0812">Transmembrane</keyword>
<feature type="transmembrane region" description="Helical" evidence="1">
    <location>
        <begin position="139"/>
        <end position="158"/>
    </location>
</feature>
<sequence>MYTIQVGSFVLNGQILLFFAFGMAGWAALRSYERKMKWKYELGAISFQAFLIWLLVWKGSLLLWEPASVIQQPLSLVYFDGGVKGRWAASLSVIGYLFYHLIKRKMSFLMVAEAATIYLLGGLTVYDLGLSWFVPEQKLTLLATSALSILIVLSFLLAEGQILWTGLVERGLWLCIGLVAIGFLNSNRVSVFLSFDFLQIAGIAAAGGLYLILSLLKRRDL</sequence>
<keyword evidence="1" id="KW-0472">Membrane</keyword>
<feature type="transmembrane region" description="Helical" evidence="1">
    <location>
        <begin position="197"/>
        <end position="216"/>
    </location>
</feature>
<reference evidence="2 3" key="1">
    <citation type="submission" date="2014-08" db="EMBL/GenBank/DDBJ databases">
        <title>Comparative genomics of the Paenibacillus odorifer group.</title>
        <authorList>
            <person name="den Bakker H.C."/>
            <person name="Tsai Y.-C."/>
            <person name="Martin N."/>
            <person name="Korlach J."/>
            <person name="Wiedmann M."/>
        </authorList>
    </citation>
    <scope>NUCLEOTIDE SEQUENCE [LARGE SCALE GENOMIC DNA]</scope>
    <source>
        <strain evidence="2 3">DSM 14472</strain>
    </source>
</reference>
<dbReference type="AlphaFoldDB" id="A0A089LVH0"/>
<organism evidence="2 3">
    <name type="scientific">Paenibacillus stellifer</name>
    <dbReference type="NCBI Taxonomy" id="169760"/>
    <lineage>
        <taxon>Bacteria</taxon>
        <taxon>Bacillati</taxon>
        <taxon>Bacillota</taxon>
        <taxon>Bacilli</taxon>
        <taxon>Bacillales</taxon>
        <taxon>Paenibacillaceae</taxon>
        <taxon>Paenibacillus</taxon>
    </lineage>
</organism>
<feature type="transmembrane region" description="Helical" evidence="1">
    <location>
        <begin position="167"/>
        <end position="185"/>
    </location>
</feature>